<comment type="caution">
    <text evidence="1">The sequence shown here is derived from an EMBL/GenBank/DDBJ whole genome shotgun (WGS) entry which is preliminary data.</text>
</comment>
<reference evidence="1 2" key="1">
    <citation type="submission" date="2021-03" db="EMBL/GenBank/DDBJ databases">
        <authorList>
            <person name="King G.J."/>
            <person name="Bancroft I."/>
            <person name="Baten A."/>
            <person name="Bloomfield J."/>
            <person name="Borpatragohain P."/>
            <person name="He Z."/>
            <person name="Irish N."/>
            <person name="Irwin J."/>
            <person name="Liu K."/>
            <person name="Mauleon R.P."/>
            <person name="Moore J."/>
            <person name="Morris R."/>
            <person name="Ostergaard L."/>
            <person name="Wang B."/>
            <person name="Wells R."/>
        </authorList>
    </citation>
    <scope>NUCLEOTIDE SEQUENCE [LARGE SCALE GENOMIC DNA]</scope>
    <source>
        <strain evidence="1">R-o-18</strain>
        <tissue evidence="1">Leaf</tissue>
    </source>
</reference>
<accession>A0ABQ7KWB6</accession>
<dbReference type="EMBL" id="JADBGQ010000009">
    <property type="protein sequence ID" value="KAG5377765.1"/>
    <property type="molecule type" value="Genomic_DNA"/>
</dbReference>
<dbReference type="Proteomes" id="UP000823674">
    <property type="component" value="Chromosome A07"/>
</dbReference>
<name>A0ABQ7KWB6_BRACM</name>
<sequence length="150" mass="16928">MAGCLIGAVEWSSVWSFYRKLVGADKLGLRVLEREDDNEVSIDTQPAAAVVTPVSPEFQDIFLVEATNSPRRKIRRVSPDDYGVYIDEESNAHAMERKIINDSKEDIEAILELLNSLGGCYLSLPQYEGCFQMPRVHPTPSYRHNMLHTS</sequence>
<proteinExistence type="predicted"/>
<evidence type="ECO:0000313" key="1">
    <source>
        <dbReference type="EMBL" id="KAG5377765.1"/>
    </source>
</evidence>
<gene>
    <name evidence="1" type="primary">A07p006730.1_BraROA</name>
    <name evidence="1" type="ORF">IGI04_025607</name>
</gene>
<evidence type="ECO:0000313" key="2">
    <source>
        <dbReference type="Proteomes" id="UP000823674"/>
    </source>
</evidence>
<organism evidence="1 2">
    <name type="scientific">Brassica rapa subsp. trilocularis</name>
    <dbReference type="NCBI Taxonomy" id="1813537"/>
    <lineage>
        <taxon>Eukaryota</taxon>
        <taxon>Viridiplantae</taxon>
        <taxon>Streptophyta</taxon>
        <taxon>Embryophyta</taxon>
        <taxon>Tracheophyta</taxon>
        <taxon>Spermatophyta</taxon>
        <taxon>Magnoliopsida</taxon>
        <taxon>eudicotyledons</taxon>
        <taxon>Gunneridae</taxon>
        <taxon>Pentapetalae</taxon>
        <taxon>rosids</taxon>
        <taxon>malvids</taxon>
        <taxon>Brassicales</taxon>
        <taxon>Brassicaceae</taxon>
        <taxon>Brassiceae</taxon>
        <taxon>Brassica</taxon>
    </lineage>
</organism>
<protein>
    <submittedName>
        <fullName evidence="1">Uncharacterized protein</fullName>
    </submittedName>
</protein>
<keyword evidence="2" id="KW-1185">Reference proteome</keyword>